<evidence type="ECO:0000313" key="3">
    <source>
        <dbReference type="Proteomes" id="UP000694660"/>
    </source>
</evidence>
<dbReference type="Gene3D" id="3.40.50.720">
    <property type="entry name" value="NAD(P)-binding Rossmann-like Domain"/>
    <property type="match status" value="1"/>
</dbReference>
<keyword evidence="3" id="KW-1185">Reference proteome</keyword>
<keyword evidence="2" id="KW-0456">Lyase</keyword>
<feature type="domain" description="NAD(P)-binding" evidence="1">
    <location>
        <begin position="16"/>
        <end position="334"/>
    </location>
</feature>
<dbReference type="InterPro" id="IPR036291">
    <property type="entry name" value="NAD(P)-bd_dom_sf"/>
</dbReference>
<dbReference type="PANTHER" id="PTHR43000">
    <property type="entry name" value="DTDP-D-GLUCOSE 4,6-DEHYDRATASE-RELATED"/>
    <property type="match status" value="1"/>
</dbReference>
<organism evidence="2 3">
    <name type="scientific">Denitromonas iodatirespirans</name>
    <dbReference type="NCBI Taxonomy" id="2795389"/>
    <lineage>
        <taxon>Bacteria</taxon>
        <taxon>Pseudomonadati</taxon>
        <taxon>Pseudomonadota</taxon>
        <taxon>Betaproteobacteria</taxon>
        <taxon>Rhodocyclales</taxon>
        <taxon>Zoogloeaceae</taxon>
        <taxon>Denitromonas</taxon>
    </lineage>
</organism>
<dbReference type="AlphaFoldDB" id="A0A944DN69"/>
<dbReference type="NCBIfam" id="TIGR02622">
    <property type="entry name" value="CDP_4_6_dhtase"/>
    <property type="match status" value="1"/>
</dbReference>
<dbReference type="Proteomes" id="UP000694660">
    <property type="component" value="Unassembled WGS sequence"/>
</dbReference>
<sequence>MLELIRRSFAGRRVFLTGHTGFKGSWLSLWLTHLGAEVFGYALAPDTTPDLFSLAGIDRRVDATLGDIRDADALAAALARARPDIVLHLAAQPLVRLSYREPVATFATNVMGTAHLLDAVRRVDTVRAVVVVSSDKCYDNRPGKLPAGGFRESDAMGGADPYSASKGCTELVVEAWRSSFFPPERFTEHGVALASARAGNVIGGGDWAEDRLIPDMVRAFGQGRSALIRNPAAVRPWQHVLEPLWGYLLLTARLLEAGATHASGWNFGPDNRDALPVAEVADALCRHWGDDARWHTDTPPADAPHEAALLRLDCTRARQDLGWQPVCPLPEALARTARWYRDMQQGADAATQCLAQIAAQEAAIAALGSAA</sequence>
<dbReference type="RefSeq" id="WP_214361468.1">
    <property type="nucleotide sequence ID" value="NZ_JAEKFT010000010.1"/>
</dbReference>
<dbReference type="EMBL" id="JAEKFT010000010">
    <property type="protein sequence ID" value="MBT0961714.1"/>
    <property type="molecule type" value="Genomic_DNA"/>
</dbReference>
<dbReference type="GO" id="GO:0047733">
    <property type="term" value="F:CDP-glucose 4,6-dehydratase activity"/>
    <property type="evidence" value="ECO:0007669"/>
    <property type="project" value="UniProtKB-EC"/>
</dbReference>
<comment type="caution">
    <text evidence="2">The sequence shown here is derived from an EMBL/GenBank/DDBJ whole genome shotgun (WGS) entry which is preliminary data.</text>
</comment>
<name>A0A944DN69_DENI1</name>
<gene>
    <name evidence="2" type="primary">rfbG</name>
    <name evidence="2" type="ORF">I8J34_11085</name>
</gene>
<reference evidence="3" key="1">
    <citation type="journal article" date="2022" name="ISME J.">
        <title>Genetic and phylogenetic analysis of dissimilatory iodate-reducing bacteria identifies potential niches across the world's oceans.</title>
        <authorList>
            <person name="Reyes-Umana V."/>
            <person name="Henning Z."/>
            <person name="Lee K."/>
            <person name="Barnum T.P."/>
            <person name="Coates J.D."/>
        </authorList>
    </citation>
    <scope>NUCLEOTIDE SEQUENCE [LARGE SCALE GENOMIC DNA]</scope>
    <source>
        <strain evidence="3">IR12</strain>
    </source>
</reference>
<dbReference type="Pfam" id="PF16363">
    <property type="entry name" value="GDP_Man_Dehyd"/>
    <property type="match status" value="1"/>
</dbReference>
<dbReference type="InterPro" id="IPR016040">
    <property type="entry name" value="NAD(P)-bd_dom"/>
</dbReference>
<dbReference type="Gene3D" id="3.90.25.10">
    <property type="entry name" value="UDP-galactose 4-epimerase, domain 1"/>
    <property type="match status" value="1"/>
</dbReference>
<dbReference type="SUPFAM" id="SSF51735">
    <property type="entry name" value="NAD(P)-binding Rossmann-fold domains"/>
    <property type="match status" value="1"/>
</dbReference>
<evidence type="ECO:0000259" key="1">
    <source>
        <dbReference type="Pfam" id="PF16363"/>
    </source>
</evidence>
<dbReference type="InterPro" id="IPR013445">
    <property type="entry name" value="CDP_4_6_deHydtase"/>
</dbReference>
<protein>
    <submittedName>
        <fullName evidence="2">CDP-glucose 4,6-dehydratase</fullName>
        <ecNumber evidence="2">4.2.1.45</ecNumber>
    </submittedName>
</protein>
<dbReference type="EC" id="4.2.1.45" evidence="2"/>
<accession>A0A944DN69</accession>
<evidence type="ECO:0000313" key="2">
    <source>
        <dbReference type="EMBL" id="MBT0961714.1"/>
    </source>
</evidence>
<proteinExistence type="predicted"/>